<dbReference type="InterPro" id="IPR036612">
    <property type="entry name" value="KH_dom_type_1_sf"/>
</dbReference>
<dbReference type="PROSITE" id="PS50293">
    <property type="entry name" value="TPR_REGION"/>
    <property type="match status" value="1"/>
</dbReference>
<dbReference type="OrthoDB" id="69300at2759"/>
<sequence>MATDWAEWTTDDVCAWLERIGLGEHRQAFEENAITGDVLPDLTKDMLKDELGIAKLGPRLRIINGIKALTQPEEEKAPPVPPAPQSAPAALPPMVPVPQVTREANALDLVVLHAAPLIIKDREGRIFPMEKLDLAAERRAIVTSLVNEVLHKSIHLRFDVATADTLRSLMTAWKCKVLHFSGHGIGQRPALCFEDGVGCTHMITPDHLRQLTFSGSETPTPTPSTTNYLQLVFVNSCHSQKVASVFLDAGIPHVIAVHSDSLVVDASATMFAKHFYLSLFSGHTVRTAFNVAKGFVRASPMHKRAACCCAHLHEPNCQWMKDGSRHSHHNPKQCCCKGEHLPFPHDESSKFVLLGPDGRPDAHDVVLFGNVPNGKLVDHTPRCNSSIPSMHGQFIGRNSETYVLVRSLHQNAVTVCLGAPGIGKSSLVISVAHFVHSRRMFPDGVYYVDLEGQKVSTVRYAIAQSMGIPAADTDEEVFGELSSKRCLLVLDKAEELLDEDEGKTQELLEKLIAMAPNTRLLLASRRTLNISKVTPYCLSLLQLPLRTATELLCLLAQGCSLKHAKRLATICGCLPLAIRVVGRALANRTTLTPEQMIDYLERDEGRFDNIKELNQVGHKEGIDRCIRSSFCHLEEPLRLAFMALGFFRGTFDIAAVNAVLSAPRTEEEAREQTLRSNSSSPSSLFPAHFYARNTLRGRDDDTSSVNSLSSTLLSYDGYSIDNDGAMTSDGYDLLDLESSDEIRARAVNVTQAKDALRQLHQWSLVEYDSHEKRYRMHNLVQLFAEDEACRLGDQEFMEQNDPGSPKQPPGLDNDRIYVPLGKELLLAWKRRFVRYYCMIVAKASHDYRLEGTLVMFDKERPNIESAMRLAQELTVQSIDRVRELKIQRQRELFDSSATSVSDTVSTGDFSEFMSSSDSRNVRDSSIVDALLYTNLVARSRFIFRTRVEPKRRIQVLTACLQLSRETRSLNCSCGCSENDPSMLLWDIEEVKFERELTILDSLPSFEDRQAPIVLTGGCSCVGIRELIALEALILNDLGYAYCDATDWVAGEYYYLEALRLQREVLGWSEHAQVADILNQLGICLSTRWGFLAYNVWLLQHAEKLLKGSLAMRRRVLGETHSEYATSLNNLANFYRHCGPLKKKPPPSSKLTETVVDLNDARPIMSRSDNSIDLASDAGSDSVRSTQSSDHSTDDMDESEPDIESMYRRSLEIREKALGKNHPQVAQSLNNLALCLSGKLESKKLSSEEIETQRAEVGRLFQRALDIRRNKLGTSSFETASTLNNIGSYKRVLRDWAGAEKDIKEALEITERYFVGGSPRSARMYINLARVYKDQSRYSDAIDCFKKALEIRQQLFPDSREVGYCYEQIGKCMQQQGEKEEGKKIEEQGRQMRRVGLSAASEQQQLLSPTSRGDPASSHMFARVRVLDVVEPEALESRKFHLAGMLVGERGINLKRIEAISCAQLRYFGRWSSPSKDQLPQSEESYIQITYTSEQSLEKAKELCIALLRDIKAQWEQFVADGWLGATQRLGILMGVQCSCLQPRRKRPRRSSDDDPSIQDPFASRTDGDDDSDEEIGIVIDGMDERDGLLAPLKRGAKTAVGKDATMRRTSEEEVTTGLGTRLLGEEDVTPLGATEQRRNLDALRSYQQVTGIVDEGELDLECIMCLDTFSTEHPKVRSLCQCGMNRTNFHLSCLLEWMNRDANCPVCRQYLFYEEP</sequence>
<dbReference type="InterPro" id="IPR049052">
    <property type="entry name" value="nSTAND1"/>
</dbReference>
<evidence type="ECO:0000256" key="1">
    <source>
        <dbReference type="ARBA" id="ARBA00022737"/>
    </source>
</evidence>
<feature type="domain" description="SAM" evidence="7">
    <location>
        <begin position="8"/>
        <end position="72"/>
    </location>
</feature>
<evidence type="ECO:0000259" key="6">
    <source>
        <dbReference type="PROSITE" id="PS50089"/>
    </source>
</evidence>
<dbReference type="InterPro" id="IPR027417">
    <property type="entry name" value="P-loop_NTPase"/>
</dbReference>
<evidence type="ECO:0000256" key="4">
    <source>
        <dbReference type="PROSITE-ProRule" id="PRU00339"/>
    </source>
</evidence>
<keyword evidence="3" id="KW-0862">Zinc</keyword>
<feature type="region of interest" description="Disordered" evidence="5">
    <location>
        <begin position="1168"/>
        <end position="1201"/>
    </location>
</feature>
<dbReference type="Gene3D" id="1.10.150.50">
    <property type="entry name" value="Transcription Factor, Ets-1"/>
    <property type="match status" value="1"/>
</dbReference>
<dbReference type="InterPro" id="IPR013083">
    <property type="entry name" value="Znf_RING/FYVE/PHD"/>
</dbReference>
<keyword evidence="1" id="KW-0677">Repeat</keyword>
<reference evidence="8" key="1">
    <citation type="submission" date="2019-03" db="EMBL/GenBank/DDBJ databases">
        <title>Long read genome sequence of the mycoparasitic Pythium oligandrum ATCC 38472 isolated from sugarbeet rhizosphere.</title>
        <authorList>
            <person name="Gaulin E."/>
        </authorList>
    </citation>
    <scope>NUCLEOTIDE SEQUENCE</scope>
    <source>
        <strain evidence="8">ATCC 38472_TT</strain>
    </source>
</reference>
<dbReference type="InterPro" id="IPR001660">
    <property type="entry name" value="SAM"/>
</dbReference>
<dbReference type="GO" id="GO:0003723">
    <property type="term" value="F:RNA binding"/>
    <property type="evidence" value="ECO:0007669"/>
    <property type="project" value="InterPro"/>
</dbReference>
<dbReference type="Proteomes" id="UP000794436">
    <property type="component" value="Unassembled WGS sequence"/>
</dbReference>
<keyword evidence="3" id="KW-0863">Zinc-finger</keyword>
<feature type="region of interest" description="Disordered" evidence="5">
    <location>
        <begin position="1543"/>
        <end position="1574"/>
    </location>
</feature>
<dbReference type="Gene3D" id="3.30.1370.10">
    <property type="entry name" value="K Homology domain, type 1"/>
    <property type="match status" value="1"/>
</dbReference>
<dbReference type="Pfam" id="PF12770">
    <property type="entry name" value="CHAT"/>
    <property type="match status" value="1"/>
</dbReference>
<evidence type="ECO:0000256" key="3">
    <source>
        <dbReference type="PROSITE-ProRule" id="PRU00175"/>
    </source>
</evidence>
<dbReference type="Gene3D" id="1.25.40.10">
    <property type="entry name" value="Tetratricopeptide repeat domain"/>
    <property type="match status" value="3"/>
</dbReference>
<keyword evidence="2 4" id="KW-0802">TPR repeat</keyword>
<feature type="repeat" description="TPR" evidence="4">
    <location>
        <begin position="1321"/>
        <end position="1354"/>
    </location>
</feature>
<keyword evidence="9" id="KW-1185">Reference proteome</keyword>
<dbReference type="InterPro" id="IPR019734">
    <property type="entry name" value="TPR_rpt"/>
</dbReference>
<dbReference type="Pfam" id="PF13374">
    <property type="entry name" value="TPR_10"/>
    <property type="match status" value="2"/>
</dbReference>
<protein>
    <submittedName>
        <fullName evidence="8">Uncharacterized protein</fullName>
    </submittedName>
</protein>
<dbReference type="InterPro" id="IPR001841">
    <property type="entry name" value="Znf_RING"/>
</dbReference>
<comment type="caution">
    <text evidence="8">The sequence shown here is derived from an EMBL/GenBank/DDBJ whole genome shotgun (WGS) entry which is preliminary data.</text>
</comment>
<dbReference type="SMART" id="SM00454">
    <property type="entry name" value="SAM"/>
    <property type="match status" value="1"/>
</dbReference>
<evidence type="ECO:0000256" key="5">
    <source>
        <dbReference type="SAM" id="MobiDB-lite"/>
    </source>
</evidence>
<gene>
    <name evidence="8" type="ORF">Poli38472_011586</name>
</gene>
<evidence type="ECO:0000256" key="2">
    <source>
        <dbReference type="ARBA" id="ARBA00022803"/>
    </source>
</evidence>
<dbReference type="SMART" id="SM00028">
    <property type="entry name" value="TPR"/>
    <property type="match status" value="3"/>
</dbReference>
<dbReference type="SUPFAM" id="SSF57850">
    <property type="entry name" value="RING/U-box"/>
    <property type="match status" value="1"/>
</dbReference>
<evidence type="ECO:0000313" key="9">
    <source>
        <dbReference type="Proteomes" id="UP000794436"/>
    </source>
</evidence>
<dbReference type="SUPFAM" id="SSF47769">
    <property type="entry name" value="SAM/Pointed domain"/>
    <property type="match status" value="1"/>
</dbReference>
<dbReference type="PROSITE" id="PS50089">
    <property type="entry name" value="ZF_RING_2"/>
    <property type="match status" value="1"/>
</dbReference>
<feature type="domain" description="RING-type" evidence="6">
    <location>
        <begin position="1662"/>
        <end position="1708"/>
    </location>
</feature>
<dbReference type="SUPFAM" id="SSF52540">
    <property type="entry name" value="P-loop containing nucleoside triphosphate hydrolases"/>
    <property type="match status" value="1"/>
</dbReference>
<dbReference type="InterPro" id="IPR024983">
    <property type="entry name" value="CHAT_dom"/>
</dbReference>
<dbReference type="Pfam" id="PF13424">
    <property type="entry name" value="TPR_12"/>
    <property type="match status" value="1"/>
</dbReference>
<dbReference type="PROSITE" id="PS50005">
    <property type="entry name" value="TPR"/>
    <property type="match status" value="1"/>
</dbReference>
<dbReference type="GO" id="GO:0008270">
    <property type="term" value="F:zinc ion binding"/>
    <property type="evidence" value="ECO:0007669"/>
    <property type="project" value="UniProtKB-KW"/>
</dbReference>
<dbReference type="PROSITE" id="PS50105">
    <property type="entry name" value="SAM_DOMAIN"/>
    <property type="match status" value="1"/>
</dbReference>
<dbReference type="SUPFAM" id="SSF48452">
    <property type="entry name" value="TPR-like"/>
    <property type="match status" value="1"/>
</dbReference>
<name>A0A8K1CL44_PYTOL</name>
<dbReference type="GO" id="GO:0005737">
    <property type="term" value="C:cytoplasm"/>
    <property type="evidence" value="ECO:0007669"/>
    <property type="project" value="UniProtKB-ARBA"/>
</dbReference>
<dbReference type="SUPFAM" id="SSF54791">
    <property type="entry name" value="Eukaryotic type KH-domain (KH-domain type I)"/>
    <property type="match status" value="1"/>
</dbReference>
<proteinExistence type="predicted"/>
<dbReference type="Pfam" id="PF20703">
    <property type="entry name" value="nSTAND1"/>
    <property type="match status" value="1"/>
</dbReference>
<dbReference type="PANTHER" id="PTHR45641:SF19">
    <property type="entry name" value="NEPHROCYSTIN-3"/>
    <property type="match status" value="1"/>
</dbReference>
<dbReference type="PANTHER" id="PTHR45641">
    <property type="entry name" value="TETRATRICOPEPTIDE REPEAT PROTEIN (AFU_ORTHOLOGUE AFUA_6G03870)"/>
    <property type="match status" value="1"/>
</dbReference>
<dbReference type="PRINTS" id="PR00364">
    <property type="entry name" value="DISEASERSIST"/>
</dbReference>
<keyword evidence="3" id="KW-0479">Metal-binding</keyword>
<dbReference type="EMBL" id="SPLM01000039">
    <property type="protein sequence ID" value="TMW64706.1"/>
    <property type="molecule type" value="Genomic_DNA"/>
</dbReference>
<evidence type="ECO:0000313" key="8">
    <source>
        <dbReference type="EMBL" id="TMW64706.1"/>
    </source>
</evidence>
<dbReference type="InterPro" id="IPR013761">
    <property type="entry name" value="SAM/pointed_sf"/>
</dbReference>
<dbReference type="InterPro" id="IPR011990">
    <property type="entry name" value="TPR-like_helical_dom_sf"/>
</dbReference>
<dbReference type="Gene3D" id="3.40.50.300">
    <property type="entry name" value="P-loop containing nucleotide triphosphate hydrolases"/>
    <property type="match status" value="1"/>
</dbReference>
<dbReference type="Gene3D" id="3.30.40.10">
    <property type="entry name" value="Zinc/RING finger domain, C3HC4 (zinc finger)"/>
    <property type="match status" value="1"/>
</dbReference>
<evidence type="ECO:0000259" key="7">
    <source>
        <dbReference type="PROSITE" id="PS50105"/>
    </source>
</evidence>
<accession>A0A8K1CL44</accession>
<dbReference type="Pfam" id="PF07647">
    <property type="entry name" value="SAM_2"/>
    <property type="match status" value="1"/>
</dbReference>
<organism evidence="8 9">
    <name type="scientific">Pythium oligandrum</name>
    <name type="common">Mycoparasitic fungus</name>
    <dbReference type="NCBI Taxonomy" id="41045"/>
    <lineage>
        <taxon>Eukaryota</taxon>
        <taxon>Sar</taxon>
        <taxon>Stramenopiles</taxon>
        <taxon>Oomycota</taxon>
        <taxon>Peronosporomycetes</taxon>
        <taxon>Pythiales</taxon>
        <taxon>Pythiaceae</taxon>
        <taxon>Pythium</taxon>
    </lineage>
</organism>